<feature type="domain" description="AB hydrolase-1" evidence="3">
    <location>
        <begin position="37"/>
        <end position="113"/>
    </location>
</feature>
<dbReference type="GO" id="GO:0004301">
    <property type="term" value="F:epoxide hydrolase activity"/>
    <property type="evidence" value="ECO:0007669"/>
    <property type="project" value="UniProtKB-ARBA"/>
</dbReference>
<dbReference type="InterPro" id="IPR029058">
    <property type="entry name" value="AB_hydrolase_fold"/>
</dbReference>
<protein>
    <recommendedName>
        <fullName evidence="3">AB hydrolase-1 domain-containing protein</fullName>
    </recommendedName>
</protein>
<comment type="similarity">
    <text evidence="2">Belongs to the AB hydrolase superfamily. Epoxide hydrolase family.</text>
</comment>
<dbReference type="Proteomes" id="UP000677228">
    <property type="component" value="Unassembled WGS sequence"/>
</dbReference>
<accession>A0A813Q9L2</accession>
<dbReference type="EMBL" id="CAJOBA010000464">
    <property type="protein sequence ID" value="CAF3534290.1"/>
    <property type="molecule type" value="Genomic_DNA"/>
</dbReference>
<dbReference type="EMBL" id="CAJNOK010000464">
    <property type="protein sequence ID" value="CAF0755118.1"/>
    <property type="molecule type" value="Genomic_DNA"/>
</dbReference>
<dbReference type="InterPro" id="IPR000073">
    <property type="entry name" value="AB_hydrolase_1"/>
</dbReference>
<evidence type="ECO:0000256" key="2">
    <source>
        <dbReference type="ARBA" id="ARBA00038334"/>
    </source>
</evidence>
<keyword evidence="8" id="KW-1185">Reference proteome</keyword>
<dbReference type="Proteomes" id="UP000682733">
    <property type="component" value="Unassembled WGS sequence"/>
</dbReference>
<evidence type="ECO:0000313" key="6">
    <source>
        <dbReference type="EMBL" id="CAF3534290.1"/>
    </source>
</evidence>
<reference evidence="5" key="1">
    <citation type="submission" date="2021-02" db="EMBL/GenBank/DDBJ databases">
        <authorList>
            <person name="Nowell W R."/>
        </authorList>
    </citation>
    <scope>NUCLEOTIDE SEQUENCE</scope>
</reference>
<name>A0A813Q9L2_9BILA</name>
<dbReference type="PANTHER" id="PTHR43329">
    <property type="entry name" value="EPOXIDE HYDROLASE"/>
    <property type="match status" value="1"/>
</dbReference>
<evidence type="ECO:0000313" key="7">
    <source>
        <dbReference type="EMBL" id="CAF3545110.1"/>
    </source>
</evidence>
<dbReference type="Proteomes" id="UP000663829">
    <property type="component" value="Unassembled WGS sequence"/>
</dbReference>
<dbReference type="EMBL" id="CAJNOQ010000145">
    <property type="protein sequence ID" value="CAF0763958.1"/>
    <property type="molecule type" value="Genomic_DNA"/>
</dbReference>
<dbReference type="PRINTS" id="PR00412">
    <property type="entry name" value="EPOXHYDRLASE"/>
</dbReference>
<dbReference type="EMBL" id="CAJOBC010000145">
    <property type="protein sequence ID" value="CAF3545110.1"/>
    <property type="molecule type" value="Genomic_DNA"/>
</dbReference>
<evidence type="ECO:0000259" key="3">
    <source>
        <dbReference type="Pfam" id="PF00561"/>
    </source>
</evidence>
<evidence type="ECO:0000313" key="5">
    <source>
        <dbReference type="EMBL" id="CAF0763958.1"/>
    </source>
</evidence>
<comment type="caution">
    <text evidence="5">The sequence shown here is derived from an EMBL/GenBank/DDBJ whole genome shotgun (WGS) entry which is preliminary data.</text>
</comment>
<dbReference type="Pfam" id="PF00561">
    <property type="entry name" value="Abhydrolase_1"/>
    <property type="match status" value="1"/>
</dbReference>
<evidence type="ECO:0000313" key="8">
    <source>
        <dbReference type="Proteomes" id="UP000663829"/>
    </source>
</evidence>
<dbReference type="OrthoDB" id="408373at2759"/>
<evidence type="ECO:0000256" key="1">
    <source>
        <dbReference type="ARBA" id="ARBA00022801"/>
    </source>
</evidence>
<dbReference type="InterPro" id="IPR000639">
    <property type="entry name" value="Epox_hydrolase-like"/>
</dbReference>
<dbReference type="Gene3D" id="3.40.50.1820">
    <property type="entry name" value="alpha/beta hydrolase"/>
    <property type="match status" value="2"/>
</dbReference>
<proteinExistence type="inferred from homology"/>
<organism evidence="5 8">
    <name type="scientific">Didymodactylos carnosus</name>
    <dbReference type="NCBI Taxonomy" id="1234261"/>
    <lineage>
        <taxon>Eukaryota</taxon>
        <taxon>Metazoa</taxon>
        <taxon>Spiralia</taxon>
        <taxon>Gnathifera</taxon>
        <taxon>Rotifera</taxon>
        <taxon>Eurotatoria</taxon>
        <taxon>Bdelloidea</taxon>
        <taxon>Philodinida</taxon>
        <taxon>Philodinidae</taxon>
        <taxon>Didymodactylos</taxon>
    </lineage>
</organism>
<keyword evidence="1" id="KW-0378">Hydrolase</keyword>
<gene>
    <name evidence="5" type="ORF">GPM918_LOCUS1545</name>
    <name evidence="4" type="ORF">OVA965_LOCUS2239</name>
    <name evidence="7" type="ORF">SRO942_LOCUS1545</name>
    <name evidence="6" type="ORF">TMI583_LOCUS2239</name>
</gene>
<dbReference type="SUPFAM" id="SSF53474">
    <property type="entry name" value="alpha/beta-Hydrolases"/>
    <property type="match status" value="1"/>
</dbReference>
<dbReference type="Proteomes" id="UP000681722">
    <property type="component" value="Unassembled WGS sequence"/>
</dbReference>
<dbReference type="AlphaFoldDB" id="A0A813Q9L2"/>
<sequence length="291" mass="33773">MPPERATSSEYGQHAMIKLKSSDVTLHYISKGLPNQPMILFVHGFPECWYSWRFQLKYFSKKYRVVAIDTRGYGLSSKPLYVSDYTAHELAGDVADVIEQLGYDTCILVGHDWVEKLVIMNSPHPQVFRSDLSWTQLKRSWYMFYHQCPIIPELILQSNDFELLESTFLKKPMGLVNTINMDHDDIEVYKYTFAQRGTAKSAINYYRAMFRYQFDLSHSYISAPTLLIWGLNDATLGEELCDGTAKYCADLRIRKIPNVSHWVQQDAPTQCNTYIDVFLNEHSLVENTLDF</sequence>
<evidence type="ECO:0000313" key="4">
    <source>
        <dbReference type="EMBL" id="CAF0755118.1"/>
    </source>
</evidence>